<gene>
    <name evidence="1" type="ORF">SVIM_LOCUS505768</name>
</gene>
<accession>A0A6N2NLR4</accession>
<name>A0A6N2NLR4_SALVM</name>
<sequence>MSQFIDSSCFREKCRLKKLFVLECMGRTCGKPELHCLHDKAQFLSCAGKYVRWMSFRRCWNMEIRSHCPP</sequence>
<proteinExistence type="predicted"/>
<evidence type="ECO:0000313" key="1">
    <source>
        <dbReference type="EMBL" id="VFU65765.1"/>
    </source>
</evidence>
<organism evidence="1">
    <name type="scientific">Salix viminalis</name>
    <name type="common">Common osier</name>
    <name type="synonym">Basket willow</name>
    <dbReference type="NCBI Taxonomy" id="40686"/>
    <lineage>
        <taxon>Eukaryota</taxon>
        <taxon>Viridiplantae</taxon>
        <taxon>Streptophyta</taxon>
        <taxon>Embryophyta</taxon>
        <taxon>Tracheophyta</taxon>
        <taxon>Spermatophyta</taxon>
        <taxon>Magnoliopsida</taxon>
        <taxon>eudicotyledons</taxon>
        <taxon>Gunneridae</taxon>
        <taxon>Pentapetalae</taxon>
        <taxon>rosids</taxon>
        <taxon>fabids</taxon>
        <taxon>Malpighiales</taxon>
        <taxon>Salicaceae</taxon>
        <taxon>Saliceae</taxon>
        <taxon>Salix</taxon>
    </lineage>
</organism>
<dbReference type="EMBL" id="CAADRP010002307">
    <property type="protein sequence ID" value="VFU65765.1"/>
    <property type="molecule type" value="Genomic_DNA"/>
</dbReference>
<dbReference type="AlphaFoldDB" id="A0A6N2NLR4"/>
<reference evidence="1" key="1">
    <citation type="submission" date="2019-03" db="EMBL/GenBank/DDBJ databases">
        <authorList>
            <person name="Mank J."/>
            <person name="Almeida P."/>
        </authorList>
    </citation>
    <scope>NUCLEOTIDE SEQUENCE</scope>
    <source>
        <strain evidence="1">78183</strain>
    </source>
</reference>
<protein>
    <submittedName>
        <fullName evidence="1">Uncharacterized protein</fullName>
    </submittedName>
</protein>